<name>A0ACC2W877_9TREE</name>
<sequence>MTGSKVHQGKKGKKLDLDSFLVPLLERMLAYESVPTLKWDPTSQKLDTAAFTLRAHLLSVSGDMPGISKASRAIMKFKGINALYPCRFCKMKAISHVKGKKTTYYLTTAKQKAKNNPNYRKLPARTHCEIPRQAEELEGTTQKQLKKKMQVDYGMNGKGEYKSAQILDNASGKHQADYVISDDVWEIIAKEIEASNRSTPSQTLPTVGPIKNKSQWTAETCSYFLMFLGPIVMKDRLPERYFQHFVALSDLAKSLTATEIPLVALQGLENSAVQWMKRSERCVYKRRYLTPN</sequence>
<gene>
    <name evidence="1" type="ORF">QFC20_003788</name>
</gene>
<keyword evidence="2" id="KW-1185">Reference proteome</keyword>
<evidence type="ECO:0000313" key="2">
    <source>
        <dbReference type="Proteomes" id="UP001230649"/>
    </source>
</evidence>
<evidence type="ECO:0000313" key="1">
    <source>
        <dbReference type="EMBL" id="KAJ9107251.1"/>
    </source>
</evidence>
<reference evidence="1" key="1">
    <citation type="submission" date="2023-04" db="EMBL/GenBank/DDBJ databases">
        <title>Draft Genome sequencing of Naganishia species isolated from polar environments using Oxford Nanopore Technology.</title>
        <authorList>
            <person name="Leo P."/>
            <person name="Venkateswaran K."/>
        </authorList>
    </citation>
    <scope>NUCLEOTIDE SEQUENCE</scope>
    <source>
        <strain evidence="1">MNA-CCFEE 5262</strain>
    </source>
</reference>
<proteinExistence type="predicted"/>
<comment type="caution">
    <text evidence="1">The sequence shown here is derived from an EMBL/GenBank/DDBJ whole genome shotgun (WGS) entry which is preliminary data.</text>
</comment>
<dbReference type="Proteomes" id="UP001230649">
    <property type="component" value="Unassembled WGS sequence"/>
</dbReference>
<accession>A0ACC2W877</accession>
<organism evidence="1 2">
    <name type="scientific">Naganishia adeliensis</name>
    <dbReference type="NCBI Taxonomy" id="92952"/>
    <lineage>
        <taxon>Eukaryota</taxon>
        <taxon>Fungi</taxon>
        <taxon>Dikarya</taxon>
        <taxon>Basidiomycota</taxon>
        <taxon>Agaricomycotina</taxon>
        <taxon>Tremellomycetes</taxon>
        <taxon>Filobasidiales</taxon>
        <taxon>Filobasidiaceae</taxon>
        <taxon>Naganishia</taxon>
    </lineage>
</organism>
<dbReference type="EMBL" id="JASBWS010000037">
    <property type="protein sequence ID" value="KAJ9107251.1"/>
    <property type="molecule type" value="Genomic_DNA"/>
</dbReference>
<protein>
    <submittedName>
        <fullName evidence="1">Uncharacterized protein</fullName>
    </submittedName>
</protein>